<gene>
    <name evidence="9" type="ORF">BDV98DRAFT_562365</name>
</gene>
<dbReference type="AlphaFoldDB" id="A0A5C3R1C1"/>
<dbReference type="EMBL" id="ML178818">
    <property type="protein sequence ID" value="TFL04514.1"/>
    <property type="molecule type" value="Genomic_DNA"/>
</dbReference>
<keyword evidence="4" id="KW-0238">DNA-binding</keyword>
<evidence type="ECO:0000259" key="8">
    <source>
        <dbReference type="Pfam" id="PF02229"/>
    </source>
</evidence>
<evidence type="ECO:0000256" key="1">
    <source>
        <dbReference type="ARBA" id="ARBA00004123"/>
    </source>
</evidence>
<dbReference type="InterPro" id="IPR009044">
    <property type="entry name" value="ssDNA-bd_transcriptional_reg"/>
</dbReference>
<accession>A0A5C3R1C1</accession>
<keyword evidence="6" id="KW-0539">Nucleus</keyword>
<dbReference type="GO" id="GO:0003713">
    <property type="term" value="F:transcription coactivator activity"/>
    <property type="evidence" value="ECO:0007669"/>
    <property type="project" value="InterPro"/>
</dbReference>
<dbReference type="OrthoDB" id="2505440at2759"/>
<dbReference type="GO" id="GO:0005634">
    <property type="term" value="C:nucleus"/>
    <property type="evidence" value="ECO:0007669"/>
    <property type="project" value="UniProtKB-SubCell"/>
</dbReference>
<name>A0A5C3R1C1_9AGAR</name>
<feature type="domain" description="Transcriptional coactivator p15 (PC4) C-terminal" evidence="8">
    <location>
        <begin position="71"/>
        <end position="121"/>
    </location>
</feature>
<evidence type="ECO:0000313" key="9">
    <source>
        <dbReference type="EMBL" id="TFL04514.1"/>
    </source>
</evidence>
<keyword evidence="3" id="KW-0805">Transcription regulation</keyword>
<feature type="compositionally biased region" description="Basic and acidic residues" evidence="7">
    <location>
        <begin position="65"/>
        <end position="74"/>
    </location>
</feature>
<comment type="subcellular location">
    <subcellularLocation>
        <location evidence="1">Nucleus</location>
    </subcellularLocation>
</comment>
<dbReference type="PANTHER" id="PTHR13215">
    <property type="entry name" value="RNA POLYMERASE II TRANSCRIPTIONAL COACTIVATOR"/>
    <property type="match status" value="1"/>
</dbReference>
<dbReference type="GO" id="GO:0003677">
    <property type="term" value="F:DNA binding"/>
    <property type="evidence" value="ECO:0007669"/>
    <property type="project" value="UniProtKB-KW"/>
</dbReference>
<organism evidence="9 10">
    <name type="scientific">Pterulicium gracile</name>
    <dbReference type="NCBI Taxonomy" id="1884261"/>
    <lineage>
        <taxon>Eukaryota</taxon>
        <taxon>Fungi</taxon>
        <taxon>Dikarya</taxon>
        <taxon>Basidiomycota</taxon>
        <taxon>Agaricomycotina</taxon>
        <taxon>Agaricomycetes</taxon>
        <taxon>Agaricomycetidae</taxon>
        <taxon>Agaricales</taxon>
        <taxon>Pleurotineae</taxon>
        <taxon>Pterulaceae</taxon>
        <taxon>Pterulicium</taxon>
    </lineage>
</organism>
<evidence type="ECO:0000256" key="3">
    <source>
        <dbReference type="ARBA" id="ARBA00023015"/>
    </source>
</evidence>
<evidence type="ECO:0000256" key="7">
    <source>
        <dbReference type="SAM" id="MobiDB-lite"/>
    </source>
</evidence>
<dbReference type="Pfam" id="PF02229">
    <property type="entry name" value="PC4"/>
    <property type="match status" value="1"/>
</dbReference>
<proteinExistence type="inferred from homology"/>
<evidence type="ECO:0000256" key="6">
    <source>
        <dbReference type="ARBA" id="ARBA00023242"/>
    </source>
</evidence>
<keyword evidence="10" id="KW-1185">Reference proteome</keyword>
<feature type="region of interest" description="Disordered" evidence="7">
    <location>
        <begin position="1"/>
        <end position="76"/>
    </location>
</feature>
<evidence type="ECO:0000256" key="5">
    <source>
        <dbReference type="ARBA" id="ARBA00023163"/>
    </source>
</evidence>
<protein>
    <submittedName>
        <fullName evidence="9">Transcriptional Coactivator p15-domain-containing protein</fullName>
    </submittedName>
</protein>
<dbReference type="STRING" id="1884261.A0A5C3R1C1"/>
<dbReference type="Proteomes" id="UP000305067">
    <property type="component" value="Unassembled WGS sequence"/>
</dbReference>
<dbReference type="Gene3D" id="2.30.31.10">
    <property type="entry name" value="Transcriptional Coactivator Pc4, Chain A"/>
    <property type="match status" value="1"/>
</dbReference>
<evidence type="ECO:0000256" key="4">
    <source>
        <dbReference type="ARBA" id="ARBA00023125"/>
    </source>
</evidence>
<keyword evidence="5" id="KW-0804">Transcription</keyword>
<reference evidence="9 10" key="1">
    <citation type="journal article" date="2019" name="Nat. Ecol. Evol.">
        <title>Megaphylogeny resolves global patterns of mushroom evolution.</title>
        <authorList>
            <person name="Varga T."/>
            <person name="Krizsan K."/>
            <person name="Foldi C."/>
            <person name="Dima B."/>
            <person name="Sanchez-Garcia M."/>
            <person name="Sanchez-Ramirez S."/>
            <person name="Szollosi G.J."/>
            <person name="Szarkandi J.G."/>
            <person name="Papp V."/>
            <person name="Albert L."/>
            <person name="Andreopoulos W."/>
            <person name="Angelini C."/>
            <person name="Antonin V."/>
            <person name="Barry K.W."/>
            <person name="Bougher N.L."/>
            <person name="Buchanan P."/>
            <person name="Buyck B."/>
            <person name="Bense V."/>
            <person name="Catcheside P."/>
            <person name="Chovatia M."/>
            <person name="Cooper J."/>
            <person name="Damon W."/>
            <person name="Desjardin D."/>
            <person name="Finy P."/>
            <person name="Geml J."/>
            <person name="Haridas S."/>
            <person name="Hughes K."/>
            <person name="Justo A."/>
            <person name="Karasinski D."/>
            <person name="Kautmanova I."/>
            <person name="Kiss B."/>
            <person name="Kocsube S."/>
            <person name="Kotiranta H."/>
            <person name="LaButti K.M."/>
            <person name="Lechner B.E."/>
            <person name="Liimatainen K."/>
            <person name="Lipzen A."/>
            <person name="Lukacs Z."/>
            <person name="Mihaltcheva S."/>
            <person name="Morgado L.N."/>
            <person name="Niskanen T."/>
            <person name="Noordeloos M.E."/>
            <person name="Ohm R.A."/>
            <person name="Ortiz-Santana B."/>
            <person name="Ovrebo C."/>
            <person name="Racz N."/>
            <person name="Riley R."/>
            <person name="Savchenko A."/>
            <person name="Shiryaev A."/>
            <person name="Soop K."/>
            <person name="Spirin V."/>
            <person name="Szebenyi C."/>
            <person name="Tomsovsky M."/>
            <person name="Tulloss R.E."/>
            <person name="Uehling J."/>
            <person name="Grigoriev I.V."/>
            <person name="Vagvolgyi C."/>
            <person name="Papp T."/>
            <person name="Martin F.M."/>
            <person name="Miettinen O."/>
            <person name="Hibbett D.S."/>
            <person name="Nagy L.G."/>
        </authorList>
    </citation>
    <scope>NUCLEOTIDE SEQUENCE [LARGE SCALE GENOMIC DNA]</scope>
    <source>
        <strain evidence="9 10">CBS 309.79</strain>
    </source>
</reference>
<comment type="similarity">
    <text evidence="2">Belongs to the transcriptional coactivator PC4 family.</text>
</comment>
<evidence type="ECO:0000313" key="10">
    <source>
        <dbReference type="Proteomes" id="UP000305067"/>
    </source>
</evidence>
<dbReference type="InterPro" id="IPR003173">
    <property type="entry name" value="PC4_C"/>
</dbReference>
<dbReference type="SUPFAM" id="SSF54447">
    <property type="entry name" value="ssDNA-binding transcriptional regulator domain"/>
    <property type="match status" value="1"/>
</dbReference>
<dbReference type="GO" id="GO:0060261">
    <property type="term" value="P:positive regulation of transcription initiation by RNA polymerase II"/>
    <property type="evidence" value="ECO:0007669"/>
    <property type="project" value="InterPro"/>
</dbReference>
<evidence type="ECO:0000256" key="2">
    <source>
        <dbReference type="ARBA" id="ARBA00009001"/>
    </source>
</evidence>
<sequence length="136" mass="15193">MAKRKVVEEESEAKSSASESIQPTVKKPKLPESKASTKSKPKSKSAQSKNSSKEETSTKAPNSFEQEKHIDLGKNKRVSISEFKGMMLVDIREYYTKDGKDQPGRKGIALQKEQWEALKDNMDTIDELMAKTATGK</sequence>
<dbReference type="InterPro" id="IPR045125">
    <property type="entry name" value="Sub1/Tcp4-like"/>
</dbReference>